<dbReference type="EMBL" id="CAVLGL010000082">
    <property type="protein sequence ID" value="CAK1588567.1"/>
    <property type="molecule type" value="Genomic_DNA"/>
</dbReference>
<reference evidence="2 3" key="1">
    <citation type="submission" date="2023-11" db="EMBL/GenBank/DDBJ databases">
        <authorList>
            <person name="Hedman E."/>
            <person name="Englund M."/>
            <person name="Stromberg M."/>
            <person name="Nyberg Akerstrom W."/>
            <person name="Nylinder S."/>
            <person name="Jareborg N."/>
            <person name="Kallberg Y."/>
            <person name="Kronander E."/>
        </authorList>
    </citation>
    <scope>NUCLEOTIDE SEQUENCE [LARGE SCALE GENOMIC DNA]</scope>
</reference>
<accession>A0AAV1L2G9</accession>
<comment type="caution">
    <text evidence="2">The sequence shown here is derived from an EMBL/GenBank/DDBJ whole genome shotgun (WGS) entry which is preliminary data.</text>
</comment>
<dbReference type="Gene3D" id="1.10.10.60">
    <property type="entry name" value="Homeodomain-like"/>
    <property type="match status" value="1"/>
</dbReference>
<evidence type="ECO:0000313" key="2">
    <source>
        <dbReference type="EMBL" id="CAK1588567.1"/>
    </source>
</evidence>
<evidence type="ECO:0000256" key="1">
    <source>
        <dbReference type="ARBA" id="ARBA00004123"/>
    </source>
</evidence>
<sequence>MKPRFKNINKISNEKLKRKVYSEDNLQKALVEITKDMSKKLAAKTFQVPRSTIQFSLKIPGHGSKPGPPTILNNEEEEALVNWIKIISRKGFRKRKEELIKILLRTEKNGLNYFKQTSYINFPYT</sequence>
<comment type="subcellular location">
    <subcellularLocation>
        <location evidence="1">Nucleus</location>
    </subcellularLocation>
</comment>
<dbReference type="Proteomes" id="UP001314205">
    <property type="component" value="Unassembled WGS sequence"/>
</dbReference>
<dbReference type="SUPFAM" id="SSF46689">
    <property type="entry name" value="Homeodomain-like"/>
    <property type="match status" value="1"/>
</dbReference>
<name>A0AAV1L2G9_9NEOP</name>
<evidence type="ECO:0000313" key="3">
    <source>
        <dbReference type="Proteomes" id="UP001314205"/>
    </source>
</evidence>
<dbReference type="InterPro" id="IPR009057">
    <property type="entry name" value="Homeodomain-like_sf"/>
</dbReference>
<protein>
    <recommendedName>
        <fullName evidence="4">HTH psq-type domain-containing protein</fullName>
    </recommendedName>
</protein>
<organism evidence="2 3">
    <name type="scientific">Parnassius mnemosyne</name>
    <name type="common">clouded apollo</name>
    <dbReference type="NCBI Taxonomy" id="213953"/>
    <lineage>
        <taxon>Eukaryota</taxon>
        <taxon>Metazoa</taxon>
        <taxon>Ecdysozoa</taxon>
        <taxon>Arthropoda</taxon>
        <taxon>Hexapoda</taxon>
        <taxon>Insecta</taxon>
        <taxon>Pterygota</taxon>
        <taxon>Neoptera</taxon>
        <taxon>Endopterygota</taxon>
        <taxon>Lepidoptera</taxon>
        <taxon>Glossata</taxon>
        <taxon>Ditrysia</taxon>
        <taxon>Papilionoidea</taxon>
        <taxon>Papilionidae</taxon>
        <taxon>Parnassiinae</taxon>
        <taxon>Parnassini</taxon>
        <taxon>Parnassius</taxon>
        <taxon>Driopa</taxon>
    </lineage>
</organism>
<dbReference type="AlphaFoldDB" id="A0AAV1L2G9"/>
<keyword evidence="3" id="KW-1185">Reference proteome</keyword>
<dbReference type="GO" id="GO:0005634">
    <property type="term" value="C:nucleus"/>
    <property type="evidence" value="ECO:0007669"/>
    <property type="project" value="UniProtKB-SubCell"/>
</dbReference>
<proteinExistence type="predicted"/>
<gene>
    <name evidence="2" type="ORF">PARMNEM_LOCUS9187</name>
</gene>
<evidence type="ECO:0008006" key="4">
    <source>
        <dbReference type="Google" id="ProtNLM"/>
    </source>
</evidence>